<dbReference type="EMBL" id="MH263654">
    <property type="protein sequence ID" value="AWM64315.1"/>
    <property type="molecule type" value="Genomic_DNA"/>
</dbReference>
<geneLocation type="plasmid" evidence="1">
    <name>pKPN-QL24</name>
</geneLocation>
<keyword evidence="1" id="KW-0614">Plasmid</keyword>
<name>A0A2U8T256_KLEPN</name>
<reference evidence="1" key="1">
    <citation type="submission" date="2018-04" db="EMBL/GenBank/DDBJ databases">
        <title>Outbreak of blaKPC-2 Positive Klebsiella pneumoniae ST11 in a neonate Unit in China.</title>
        <authorList>
            <person name="Dong D."/>
            <person name="Jia N."/>
            <person name="Zhang H."/>
            <person name="Zhao H."/>
            <person name="Liu Z."/>
            <person name="Zhu Y."/>
        </authorList>
    </citation>
    <scope>NUCLEOTIDE SEQUENCE</scope>
    <source>
        <strain evidence="1">QL24</strain>
        <plasmid evidence="1">pKPN-QL24</plasmid>
    </source>
</reference>
<sequence length="56" mass="6591">MHVQKHWLFSKTVNEVPRTGKRSNLINFLFCLDLKKNNVTILVIKTVSVKKHEIFP</sequence>
<evidence type="ECO:0000313" key="1">
    <source>
        <dbReference type="EMBL" id="AWM64315.1"/>
    </source>
</evidence>
<proteinExistence type="predicted"/>
<organism evidence="1">
    <name type="scientific">Klebsiella pneumoniae</name>
    <dbReference type="NCBI Taxonomy" id="573"/>
    <lineage>
        <taxon>Bacteria</taxon>
        <taxon>Pseudomonadati</taxon>
        <taxon>Pseudomonadota</taxon>
        <taxon>Gammaproteobacteria</taxon>
        <taxon>Enterobacterales</taxon>
        <taxon>Enterobacteriaceae</taxon>
        <taxon>Klebsiella/Raoultella group</taxon>
        <taxon>Klebsiella</taxon>
        <taxon>Klebsiella pneumoniae complex</taxon>
    </lineage>
</organism>
<accession>A0A2U8T256</accession>
<dbReference type="AlphaFoldDB" id="A0A2U8T256"/>
<protein>
    <submittedName>
        <fullName evidence="1">Uncharacterized protein</fullName>
    </submittedName>
</protein>